<evidence type="ECO:0000313" key="3">
    <source>
        <dbReference type="EMBL" id="PQL89481.1"/>
    </source>
</evidence>
<dbReference type="InterPro" id="IPR004993">
    <property type="entry name" value="GH3"/>
</dbReference>
<dbReference type="InterPro" id="IPR055377">
    <property type="entry name" value="GH3_M"/>
</dbReference>
<dbReference type="InterPro" id="IPR055378">
    <property type="entry name" value="GH3_C"/>
</dbReference>
<evidence type="ECO:0000259" key="2">
    <source>
        <dbReference type="Pfam" id="PF23572"/>
    </source>
</evidence>
<protein>
    <recommendedName>
        <fullName evidence="5">GH3 auxin-responsive promoter family protein</fullName>
    </recommendedName>
</protein>
<keyword evidence="4" id="KW-1185">Reference proteome</keyword>
<dbReference type="GO" id="GO:0016881">
    <property type="term" value="F:acid-amino acid ligase activity"/>
    <property type="evidence" value="ECO:0007669"/>
    <property type="project" value="TreeGrafter"/>
</dbReference>
<dbReference type="PANTHER" id="PTHR31901">
    <property type="entry name" value="GH3 DOMAIN-CONTAINING PROTEIN"/>
    <property type="match status" value="1"/>
</dbReference>
<comment type="caution">
    <text evidence="3">The sequence shown here is derived from an EMBL/GenBank/DDBJ whole genome shotgun (WGS) entry which is preliminary data.</text>
</comment>
<sequence length="500" mass="58269">MGFIKKRIALWWAFNHCKQQEKWKNRPIEIQNIWFQKLIKTAENTQFGKEYNFSQIRTIKDYQEQVPVFDYEKLKIYIEKIKEGEKDVLWPGKPLYLAKTSGTTSGIKYIPITKDSMPFHIEGAKSALFHYINKRKNSDFVNGKMIFLQGSPKLDDIHGIKIGRLSGISAHFVPKYLQSNRLPSWKTNCMEDWEAKIDCIIDETIHQNMTLISGIPPWLVMYYEKLIEKSGKNIIQTFPNLQLLVTGGVNYKPYEEKMEELIGRKIDIVQTYPASEGFIAFQDDVDTNELLLMLNHGIFYEFIPMEEIHKKQPKRLTIEEIELNKDYSIVLTTNAGLWSYQIGDTVRFVNKKPFKIIVSGRTQHYTSAFGEHVISYEVEGALKEISEKNHILIQEFTLAPEVNPSQGLPYHEWFIEFERIPDNIHAFSLELDQALRKRNTYYDDLISGGILRPLKISVVRKNGFNDYMKEIGKLGGQNKLPRLSNDRKIADVLEKYLKKP</sequence>
<reference evidence="3 4" key="1">
    <citation type="submission" date="2018-02" db="EMBL/GenBank/DDBJ databases">
        <title>Genome sequences of Apibacter spp., gut symbionts of Asian honey bees.</title>
        <authorList>
            <person name="Kwong W.K."/>
            <person name="Steele M.I."/>
            <person name="Moran N.A."/>
        </authorList>
    </citation>
    <scope>NUCLEOTIDE SEQUENCE [LARGE SCALE GENOMIC DNA]</scope>
    <source>
        <strain evidence="4">wkB301</strain>
    </source>
</reference>
<evidence type="ECO:0000259" key="1">
    <source>
        <dbReference type="Pfam" id="PF23571"/>
    </source>
</evidence>
<organism evidence="3 4">
    <name type="scientific">Apibacter adventoris</name>
    <dbReference type="NCBI Taxonomy" id="1679466"/>
    <lineage>
        <taxon>Bacteria</taxon>
        <taxon>Pseudomonadati</taxon>
        <taxon>Bacteroidota</taxon>
        <taxon>Flavobacteriia</taxon>
        <taxon>Flavobacteriales</taxon>
        <taxon>Weeksellaceae</taxon>
        <taxon>Apibacter</taxon>
    </lineage>
</organism>
<feature type="domain" description="GH3 middle" evidence="1">
    <location>
        <begin position="292"/>
        <end position="351"/>
    </location>
</feature>
<feature type="domain" description="GH3 C-terminal" evidence="2">
    <location>
        <begin position="377"/>
        <end position="488"/>
    </location>
</feature>
<dbReference type="InterPro" id="IPR042099">
    <property type="entry name" value="ANL_N_sf"/>
</dbReference>
<dbReference type="RefSeq" id="WP_105247863.1">
    <property type="nucleotide sequence ID" value="NZ_PSZM01000047.1"/>
</dbReference>
<dbReference type="PANTHER" id="PTHR31901:SF9">
    <property type="entry name" value="GH3 DOMAIN-CONTAINING PROTEIN"/>
    <property type="match status" value="1"/>
</dbReference>
<gene>
    <name evidence="3" type="ORF">C4S77_12640</name>
</gene>
<evidence type="ECO:0008006" key="5">
    <source>
        <dbReference type="Google" id="ProtNLM"/>
    </source>
</evidence>
<dbReference type="Proteomes" id="UP000238042">
    <property type="component" value="Unassembled WGS sequence"/>
</dbReference>
<accession>A0A2S8A4J5</accession>
<dbReference type="Pfam" id="PF23571">
    <property type="entry name" value="GH3_M"/>
    <property type="match status" value="1"/>
</dbReference>
<dbReference type="Gene3D" id="3.40.50.12780">
    <property type="entry name" value="N-terminal domain of ligase-like"/>
    <property type="match status" value="1"/>
</dbReference>
<proteinExistence type="predicted"/>
<dbReference type="AlphaFoldDB" id="A0A2S8A4J5"/>
<name>A0A2S8A4J5_9FLAO</name>
<evidence type="ECO:0000313" key="4">
    <source>
        <dbReference type="Proteomes" id="UP000238042"/>
    </source>
</evidence>
<dbReference type="GO" id="GO:0005737">
    <property type="term" value="C:cytoplasm"/>
    <property type="evidence" value="ECO:0007669"/>
    <property type="project" value="TreeGrafter"/>
</dbReference>
<dbReference type="OrthoDB" id="5678283at2"/>
<dbReference type="Pfam" id="PF23572">
    <property type="entry name" value="GH3_C"/>
    <property type="match status" value="1"/>
</dbReference>
<dbReference type="EMBL" id="PSZM01000047">
    <property type="protein sequence ID" value="PQL89481.1"/>
    <property type="molecule type" value="Genomic_DNA"/>
</dbReference>
<dbReference type="Pfam" id="PF03321">
    <property type="entry name" value="GH3"/>
    <property type="match status" value="1"/>
</dbReference>